<dbReference type="InterPro" id="IPR022496">
    <property type="entry name" value="T6A_TsaB"/>
</dbReference>
<dbReference type="Gene3D" id="3.30.420.40">
    <property type="match status" value="2"/>
</dbReference>
<dbReference type="CDD" id="cd24032">
    <property type="entry name" value="ASKHA_NBD_TsaB"/>
    <property type="match status" value="1"/>
</dbReference>
<dbReference type="PANTHER" id="PTHR11735:SF11">
    <property type="entry name" value="TRNA THREONYLCARBAMOYLADENOSINE BIOSYNTHESIS PROTEIN TSAB"/>
    <property type="match status" value="1"/>
</dbReference>
<dbReference type="AlphaFoldDB" id="A0A1M4Y431"/>
<dbReference type="PANTHER" id="PTHR11735">
    <property type="entry name" value="TRNA N6-ADENOSINE THREONYLCARBAMOYLTRANSFERASE"/>
    <property type="match status" value="1"/>
</dbReference>
<dbReference type="InterPro" id="IPR043129">
    <property type="entry name" value="ATPase_NBD"/>
</dbReference>
<dbReference type="NCBIfam" id="TIGR03725">
    <property type="entry name" value="T6A_YeaZ"/>
    <property type="match status" value="1"/>
</dbReference>
<proteinExistence type="predicted"/>
<evidence type="ECO:0000259" key="1">
    <source>
        <dbReference type="Pfam" id="PF00814"/>
    </source>
</evidence>
<accession>A0A1M4Y431</accession>
<dbReference type="OrthoDB" id="9784166at2"/>
<gene>
    <name evidence="2" type="ORF">SAMN05444392_10618</name>
</gene>
<evidence type="ECO:0000313" key="3">
    <source>
        <dbReference type="Proteomes" id="UP000184476"/>
    </source>
</evidence>
<protein>
    <submittedName>
        <fullName evidence="2">tRNA threonylcarbamoyladenosine biosynthesis protein TsaB</fullName>
    </submittedName>
</protein>
<dbReference type="GO" id="GO:0005829">
    <property type="term" value="C:cytosol"/>
    <property type="evidence" value="ECO:0007669"/>
    <property type="project" value="TreeGrafter"/>
</dbReference>
<keyword evidence="3" id="KW-1185">Reference proteome</keyword>
<dbReference type="Proteomes" id="UP000184476">
    <property type="component" value="Unassembled WGS sequence"/>
</dbReference>
<dbReference type="Pfam" id="PF00814">
    <property type="entry name" value="TsaD"/>
    <property type="match status" value="1"/>
</dbReference>
<dbReference type="EMBL" id="FQVL01000006">
    <property type="protein sequence ID" value="SHF00366.1"/>
    <property type="molecule type" value="Genomic_DNA"/>
</dbReference>
<reference evidence="2 3" key="1">
    <citation type="submission" date="2016-11" db="EMBL/GenBank/DDBJ databases">
        <authorList>
            <person name="Jaros S."/>
            <person name="Januszkiewicz K."/>
            <person name="Wedrychowicz H."/>
        </authorList>
    </citation>
    <scope>NUCLEOTIDE SEQUENCE [LARGE SCALE GENOMIC DNA]</scope>
    <source>
        <strain evidence="2 3">DSM 44666</strain>
    </source>
</reference>
<dbReference type="SUPFAM" id="SSF53067">
    <property type="entry name" value="Actin-like ATPase domain"/>
    <property type="match status" value="2"/>
</dbReference>
<dbReference type="InterPro" id="IPR000905">
    <property type="entry name" value="Gcp-like_dom"/>
</dbReference>
<evidence type="ECO:0000313" key="2">
    <source>
        <dbReference type="EMBL" id="SHF00366.1"/>
    </source>
</evidence>
<name>A0A1M4Y431_9BACL</name>
<feature type="domain" description="Gcp-like" evidence="1">
    <location>
        <begin position="27"/>
        <end position="228"/>
    </location>
</feature>
<dbReference type="STRING" id="112248.SAMN05444392_10618"/>
<dbReference type="GO" id="GO:0002949">
    <property type="term" value="P:tRNA threonylcarbamoyladenosine modification"/>
    <property type="evidence" value="ECO:0007669"/>
    <property type="project" value="InterPro"/>
</dbReference>
<sequence>MRTLAIDTSTMVMGVAILEQDRVLGEMVTNLKKNHSVRLMPAVSQLLSELDLSVSNIDQIAVTNGPGSYTGIRIGVTTAKTLSWAARLPLYSASSLTVLAHNAAHFPGLIVPLFDARRSRVYAGVYRRLIDQLEPVIRPQVIHIEQLIKKVVSLNEPVLFLGEDVEIHRLNIEASFSSRLYFGQGGENIPHPSHLGLIAWRKHLDNEPPETDDFAPDYLQLTEAEAKWLQKNRRD</sequence>
<organism evidence="2 3">
    <name type="scientific">Seinonella peptonophila</name>
    <dbReference type="NCBI Taxonomy" id="112248"/>
    <lineage>
        <taxon>Bacteria</taxon>
        <taxon>Bacillati</taxon>
        <taxon>Bacillota</taxon>
        <taxon>Bacilli</taxon>
        <taxon>Bacillales</taxon>
        <taxon>Thermoactinomycetaceae</taxon>
        <taxon>Seinonella</taxon>
    </lineage>
</organism>
<dbReference type="RefSeq" id="WP_073154869.1">
    <property type="nucleotide sequence ID" value="NZ_FQVL01000006.1"/>
</dbReference>